<dbReference type="InterPro" id="IPR006016">
    <property type="entry name" value="UspA"/>
</dbReference>
<dbReference type="PRINTS" id="PR01438">
    <property type="entry name" value="UNVRSLSTRESS"/>
</dbReference>
<dbReference type="InterPro" id="IPR014729">
    <property type="entry name" value="Rossmann-like_a/b/a_fold"/>
</dbReference>
<dbReference type="InterPro" id="IPR006015">
    <property type="entry name" value="Universal_stress_UspA"/>
</dbReference>
<evidence type="ECO:0000256" key="1">
    <source>
        <dbReference type="ARBA" id="ARBA00008791"/>
    </source>
</evidence>
<dbReference type="RefSeq" id="WP_123107334.1">
    <property type="nucleotide sequence ID" value="NZ_RIBZ01000810.1"/>
</dbReference>
<feature type="domain" description="UspA" evidence="2">
    <location>
        <begin position="163"/>
        <end position="300"/>
    </location>
</feature>
<evidence type="ECO:0000313" key="3">
    <source>
        <dbReference type="EMBL" id="RNF88015.1"/>
    </source>
</evidence>
<dbReference type="PANTHER" id="PTHR46268">
    <property type="entry name" value="STRESS RESPONSE PROTEIN NHAX"/>
    <property type="match status" value="1"/>
</dbReference>
<protein>
    <submittedName>
        <fullName evidence="3">Universal stress protein</fullName>
    </submittedName>
</protein>
<organism evidence="3 4">
    <name type="scientific">Streptomyces botrytidirepellens</name>
    <dbReference type="NCBI Taxonomy" id="2486417"/>
    <lineage>
        <taxon>Bacteria</taxon>
        <taxon>Bacillati</taxon>
        <taxon>Actinomycetota</taxon>
        <taxon>Actinomycetes</taxon>
        <taxon>Kitasatosporales</taxon>
        <taxon>Streptomycetaceae</taxon>
        <taxon>Streptomyces</taxon>
    </lineage>
</organism>
<evidence type="ECO:0000259" key="2">
    <source>
        <dbReference type="Pfam" id="PF00582"/>
    </source>
</evidence>
<proteinExistence type="inferred from homology"/>
<dbReference type="PANTHER" id="PTHR46268:SF6">
    <property type="entry name" value="UNIVERSAL STRESS PROTEIN UP12"/>
    <property type="match status" value="1"/>
</dbReference>
<dbReference type="Gene3D" id="3.40.50.620">
    <property type="entry name" value="HUPs"/>
    <property type="match status" value="2"/>
</dbReference>
<dbReference type="Proteomes" id="UP000275401">
    <property type="component" value="Unassembled WGS sequence"/>
</dbReference>
<keyword evidence="4" id="KW-1185">Reference proteome</keyword>
<sequence length="302" mass="32632">MTEPVRPTRNGGRVVVGLDGSDTAWHALDRAVGEARRRGATLEIVHAWPWARTDPLAFDADAEPQRPPVEIARTVLRLAMARAAEQDPDLRIVPTLTPQDAVPELLRIGGRAALIVVGTRGLGGFTGLLLGSVGLRLAAHTHRPLLVVRGDAPAPAYGPEGHRKVLVGVESGADEAAARYGFEDAIRRGARLRVLYAWARPRLFAGDHALPSREAVALRAEREQEVTYRVVARLREEFGQVRVQEHTAHSAPAQALVEASRAADVLVLAVQRRTTRLGMQLGPVTHAVLHHAHCPVVLVPVG</sequence>
<accession>A0A3M8T4V0</accession>
<feature type="domain" description="UspA" evidence="2">
    <location>
        <begin position="13"/>
        <end position="149"/>
    </location>
</feature>
<dbReference type="SUPFAM" id="SSF52402">
    <property type="entry name" value="Adenine nucleotide alpha hydrolases-like"/>
    <property type="match status" value="2"/>
</dbReference>
<dbReference type="AlphaFoldDB" id="A0A3M8T4V0"/>
<comment type="caution">
    <text evidence="3">The sequence shown here is derived from an EMBL/GenBank/DDBJ whole genome shotgun (WGS) entry which is preliminary data.</text>
</comment>
<dbReference type="EMBL" id="RIBZ01000810">
    <property type="protein sequence ID" value="RNF88015.1"/>
    <property type="molecule type" value="Genomic_DNA"/>
</dbReference>
<name>A0A3M8T4V0_9ACTN</name>
<gene>
    <name evidence="3" type="ORF">EEJ42_41640</name>
</gene>
<comment type="similarity">
    <text evidence="1">Belongs to the universal stress protein A family.</text>
</comment>
<dbReference type="Pfam" id="PF00582">
    <property type="entry name" value="Usp"/>
    <property type="match status" value="2"/>
</dbReference>
<evidence type="ECO:0000313" key="4">
    <source>
        <dbReference type="Proteomes" id="UP000275401"/>
    </source>
</evidence>
<reference evidence="3 4" key="1">
    <citation type="submission" date="2018-11" db="EMBL/GenBank/DDBJ databases">
        <title>The Potential of Streptomyces as Biocontrol Agents against the Tomato grey mould, Botrytis cinerea (Gray mold) Frontiers in Microbiology.</title>
        <authorList>
            <person name="Li D."/>
        </authorList>
    </citation>
    <scope>NUCLEOTIDE SEQUENCE [LARGE SCALE GENOMIC DNA]</scope>
    <source>
        <strain evidence="3 4">NEAU-LD23</strain>
    </source>
</reference>